<dbReference type="CDD" id="cd00567">
    <property type="entry name" value="ACAD"/>
    <property type="match status" value="1"/>
</dbReference>
<dbReference type="SUPFAM" id="SSF47203">
    <property type="entry name" value="Acyl-CoA dehydrogenase C-terminal domain-like"/>
    <property type="match status" value="1"/>
</dbReference>
<evidence type="ECO:0000256" key="4">
    <source>
        <dbReference type="ARBA" id="ARBA00022827"/>
    </source>
</evidence>
<gene>
    <name evidence="10" type="ORF">J5Y06_22110</name>
</gene>
<sequence>MDFDLSEEQNLLRQSAERLLADQYDFEARKQHGQDEPGWSRAMWAKFAELGLLAIPFSEEDGGLGGGPVELMLVAEAMGAKLTLEPYLPTVILGGGILRRAPESLRQRWLEGVIAGTTLLSLAHAERQARFTLSDVATRVRLDGDHYVLDGDKSLVLAGDSADALVVTARLNGERRDEGGIVLLLVDAKAEGVTRNGYATQDGRRAAEIQFRNVRVSQDNLIAGPETGFALLQAVTDEAIAALCAEAVGAMSAISGLTVEYLKTRKQFGVPIGSFQALQHRASDMYVELEQARSMALFATMMAAEQDAAKRGRAISAAKVQIGRSARQIGQEAIQLHGGIGMTMEAAVGHYFKRLTMIELMFGDTDHHLRRVAETVGPL</sequence>
<keyword evidence="5 6" id="KW-0560">Oxidoreductase</keyword>
<dbReference type="InterPro" id="IPR006091">
    <property type="entry name" value="Acyl-CoA_Oxase/DH_mid-dom"/>
</dbReference>
<comment type="caution">
    <text evidence="10">The sequence shown here is derived from an EMBL/GenBank/DDBJ whole genome shotgun (WGS) entry which is preliminary data.</text>
</comment>
<dbReference type="Gene3D" id="2.40.110.10">
    <property type="entry name" value="Butyryl-CoA Dehydrogenase, subunit A, domain 2"/>
    <property type="match status" value="1"/>
</dbReference>
<reference evidence="10" key="1">
    <citation type="submission" date="2021-03" db="EMBL/GenBank/DDBJ databases">
        <title>Genome sequencing and assembly of Tianweitania sediminis.</title>
        <authorList>
            <person name="Chhetri G."/>
        </authorList>
    </citation>
    <scope>NUCLEOTIDE SEQUENCE</scope>
    <source>
        <strain evidence="10">Z8</strain>
    </source>
</reference>
<evidence type="ECO:0000256" key="6">
    <source>
        <dbReference type="RuleBase" id="RU362125"/>
    </source>
</evidence>
<evidence type="ECO:0000259" key="8">
    <source>
        <dbReference type="Pfam" id="PF02770"/>
    </source>
</evidence>
<dbReference type="Proteomes" id="UP000666240">
    <property type="component" value="Unassembled WGS sequence"/>
</dbReference>
<dbReference type="Gene3D" id="1.10.540.10">
    <property type="entry name" value="Acyl-CoA dehydrogenase/oxidase, N-terminal domain"/>
    <property type="match status" value="1"/>
</dbReference>
<evidence type="ECO:0000256" key="5">
    <source>
        <dbReference type="ARBA" id="ARBA00023002"/>
    </source>
</evidence>
<name>A0A8J7R3Y1_9HYPH</name>
<dbReference type="Pfam" id="PF02771">
    <property type="entry name" value="Acyl-CoA_dh_N"/>
    <property type="match status" value="1"/>
</dbReference>
<evidence type="ECO:0000313" key="10">
    <source>
        <dbReference type="EMBL" id="MBP0441347.1"/>
    </source>
</evidence>
<dbReference type="AlphaFoldDB" id="A0A8J7R3Y1"/>
<evidence type="ECO:0000259" key="7">
    <source>
        <dbReference type="Pfam" id="PF00441"/>
    </source>
</evidence>
<keyword evidence="4 6" id="KW-0274">FAD</keyword>
<feature type="domain" description="Acyl-CoA dehydrogenase/oxidase C-terminal" evidence="7">
    <location>
        <begin position="228"/>
        <end position="376"/>
    </location>
</feature>
<keyword evidence="11" id="KW-1185">Reference proteome</keyword>
<dbReference type="InterPro" id="IPR013786">
    <property type="entry name" value="AcylCoA_DH/ox_N"/>
</dbReference>
<dbReference type="InterPro" id="IPR009100">
    <property type="entry name" value="AcylCoA_DH/oxidase_NM_dom_sf"/>
</dbReference>
<protein>
    <submittedName>
        <fullName evidence="10">Acyl-CoA dehydrogenase family protein</fullName>
    </submittedName>
</protein>
<proteinExistence type="inferred from homology"/>
<evidence type="ECO:0000256" key="3">
    <source>
        <dbReference type="ARBA" id="ARBA00022630"/>
    </source>
</evidence>
<dbReference type="InterPro" id="IPR046373">
    <property type="entry name" value="Acyl-CoA_Oxase/DH_mid-dom_sf"/>
</dbReference>
<comment type="similarity">
    <text evidence="2 6">Belongs to the acyl-CoA dehydrogenase family.</text>
</comment>
<dbReference type="Pfam" id="PF02770">
    <property type="entry name" value="Acyl-CoA_dh_M"/>
    <property type="match status" value="1"/>
</dbReference>
<evidence type="ECO:0000313" key="11">
    <source>
        <dbReference type="Proteomes" id="UP000666240"/>
    </source>
</evidence>
<comment type="cofactor">
    <cofactor evidence="1 6">
        <name>FAD</name>
        <dbReference type="ChEBI" id="CHEBI:57692"/>
    </cofactor>
</comment>
<dbReference type="InterPro" id="IPR036250">
    <property type="entry name" value="AcylCo_DH-like_C"/>
</dbReference>
<dbReference type="PANTHER" id="PTHR43884">
    <property type="entry name" value="ACYL-COA DEHYDROGENASE"/>
    <property type="match status" value="1"/>
</dbReference>
<evidence type="ECO:0000259" key="9">
    <source>
        <dbReference type="Pfam" id="PF02771"/>
    </source>
</evidence>
<keyword evidence="3 6" id="KW-0285">Flavoprotein</keyword>
<dbReference type="PANTHER" id="PTHR43884:SF20">
    <property type="entry name" value="ACYL-COA DEHYDROGENASE FADE28"/>
    <property type="match status" value="1"/>
</dbReference>
<feature type="domain" description="Acyl-CoA dehydrogenase/oxidase N-terminal" evidence="9">
    <location>
        <begin position="6"/>
        <end position="116"/>
    </location>
</feature>
<dbReference type="GO" id="GO:0050660">
    <property type="term" value="F:flavin adenine dinucleotide binding"/>
    <property type="evidence" value="ECO:0007669"/>
    <property type="project" value="InterPro"/>
</dbReference>
<dbReference type="Gene3D" id="1.20.140.10">
    <property type="entry name" value="Butyryl-CoA Dehydrogenase, subunit A, domain 3"/>
    <property type="match status" value="1"/>
</dbReference>
<dbReference type="EMBL" id="JAGIYY010000013">
    <property type="protein sequence ID" value="MBP0441347.1"/>
    <property type="molecule type" value="Genomic_DNA"/>
</dbReference>
<organism evidence="10 11">
    <name type="scientific">Tianweitania sediminis</name>
    <dbReference type="NCBI Taxonomy" id="1502156"/>
    <lineage>
        <taxon>Bacteria</taxon>
        <taxon>Pseudomonadati</taxon>
        <taxon>Pseudomonadota</taxon>
        <taxon>Alphaproteobacteria</taxon>
        <taxon>Hyphomicrobiales</taxon>
        <taxon>Phyllobacteriaceae</taxon>
        <taxon>Tianweitania</taxon>
    </lineage>
</organism>
<evidence type="ECO:0000256" key="2">
    <source>
        <dbReference type="ARBA" id="ARBA00009347"/>
    </source>
</evidence>
<dbReference type="InterPro" id="IPR037069">
    <property type="entry name" value="AcylCoA_DH/ox_N_sf"/>
</dbReference>
<evidence type="ECO:0000256" key="1">
    <source>
        <dbReference type="ARBA" id="ARBA00001974"/>
    </source>
</evidence>
<accession>A0A8J7R3Y1</accession>
<dbReference type="InterPro" id="IPR009075">
    <property type="entry name" value="AcylCo_DH/oxidase_C"/>
</dbReference>
<dbReference type="RefSeq" id="WP_209337373.1">
    <property type="nucleotide sequence ID" value="NZ_JAGIYY010000013.1"/>
</dbReference>
<dbReference type="SUPFAM" id="SSF56645">
    <property type="entry name" value="Acyl-CoA dehydrogenase NM domain-like"/>
    <property type="match status" value="1"/>
</dbReference>
<dbReference type="GO" id="GO:0003995">
    <property type="term" value="F:acyl-CoA dehydrogenase activity"/>
    <property type="evidence" value="ECO:0007669"/>
    <property type="project" value="TreeGrafter"/>
</dbReference>
<feature type="domain" description="Acyl-CoA oxidase/dehydrogenase middle" evidence="8">
    <location>
        <begin position="122"/>
        <end position="214"/>
    </location>
</feature>
<dbReference type="Pfam" id="PF00441">
    <property type="entry name" value="Acyl-CoA_dh_1"/>
    <property type="match status" value="1"/>
</dbReference>